<dbReference type="Proteomes" id="UP000315700">
    <property type="component" value="Chromosome"/>
</dbReference>
<dbReference type="RefSeq" id="WP_145033918.1">
    <property type="nucleotide sequence ID" value="NZ_CP036271.1"/>
</dbReference>
<dbReference type="EMBL" id="CP036271">
    <property type="protein sequence ID" value="QDT56440.1"/>
    <property type="molecule type" value="Genomic_DNA"/>
</dbReference>
<dbReference type="KEGG" id="ccos:Pan44_44940"/>
<keyword evidence="2" id="KW-1185">Reference proteome</keyword>
<name>A0A517SJZ7_9PLAN</name>
<dbReference type="AlphaFoldDB" id="A0A517SJZ7"/>
<sequence>MRKSLFVLMTGLTLVANVANGGLFNLRARLVGRTEVENADPASDVLRVTEGYRGRIAYEPQPTPADLPPMASPTPMPAPIIIAPQSTPEDVAVPVQTLHIAPAVYHNVKVRQGWKAHPCAVPMQVAVADPCNPCCQVCVEICVPPCAVADIRCTRRGNGVVYDFGKYEVEIKQRGELLVVDYDR</sequence>
<accession>A0A517SJZ7</accession>
<protein>
    <submittedName>
        <fullName evidence="1">Uncharacterized protein</fullName>
    </submittedName>
</protein>
<organism evidence="1 2">
    <name type="scientific">Caulifigura coniformis</name>
    <dbReference type="NCBI Taxonomy" id="2527983"/>
    <lineage>
        <taxon>Bacteria</taxon>
        <taxon>Pseudomonadati</taxon>
        <taxon>Planctomycetota</taxon>
        <taxon>Planctomycetia</taxon>
        <taxon>Planctomycetales</taxon>
        <taxon>Planctomycetaceae</taxon>
        <taxon>Caulifigura</taxon>
    </lineage>
</organism>
<evidence type="ECO:0000313" key="2">
    <source>
        <dbReference type="Proteomes" id="UP000315700"/>
    </source>
</evidence>
<dbReference type="InParanoid" id="A0A517SJZ7"/>
<gene>
    <name evidence="1" type="ORF">Pan44_44940</name>
</gene>
<proteinExistence type="predicted"/>
<reference evidence="1 2" key="1">
    <citation type="submission" date="2019-02" db="EMBL/GenBank/DDBJ databases">
        <title>Deep-cultivation of Planctomycetes and their phenomic and genomic characterization uncovers novel biology.</title>
        <authorList>
            <person name="Wiegand S."/>
            <person name="Jogler M."/>
            <person name="Boedeker C."/>
            <person name="Pinto D."/>
            <person name="Vollmers J."/>
            <person name="Rivas-Marin E."/>
            <person name="Kohn T."/>
            <person name="Peeters S.H."/>
            <person name="Heuer A."/>
            <person name="Rast P."/>
            <person name="Oberbeckmann S."/>
            <person name="Bunk B."/>
            <person name="Jeske O."/>
            <person name="Meyerdierks A."/>
            <person name="Storesund J.E."/>
            <person name="Kallscheuer N."/>
            <person name="Luecker S."/>
            <person name="Lage O.M."/>
            <person name="Pohl T."/>
            <person name="Merkel B.J."/>
            <person name="Hornburger P."/>
            <person name="Mueller R.-W."/>
            <person name="Bruemmer F."/>
            <person name="Labrenz M."/>
            <person name="Spormann A.M."/>
            <person name="Op den Camp H."/>
            <person name="Overmann J."/>
            <person name="Amann R."/>
            <person name="Jetten M.S.M."/>
            <person name="Mascher T."/>
            <person name="Medema M.H."/>
            <person name="Devos D.P."/>
            <person name="Kaster A.-K."/>
            <person name="Ovreas L."/>
            <person name="Rohde M."/>
            <person name="Galperin M.Y."/>
            <person name="Jogler C."/>
        </authorList>
    </citation>
    <scope>NUCLEOTIDE SEQUENCE [LARGE SCALE GENOMIC DNA]</scope>
    <source>
        <strain evidence="1 2">Pan44</strain>
    </source>
</reference>
<dbReference type="OrthoDB" id="212860at2"/>
<evidence type="ECO:0000313" key="1">
    <source>
        <dbReference type="EMBL" id="QDT56440.1"/>
    </source>
</evidence>